<keyword evidence="7" id="KW-1185">Reference proteome</keyword>
<evidence type="ECO:0000313" key="6">
    <source>
        <dbReference type="EMBL" id="PTM58460.1"/>
    </source>
</evidence>
<gene>
    <name evidence="6" type="ORF">C8J48_1043</name>
</gene>
<evidence type="ECO:0000256" key="4">
    <source>
        <dbReference type="RuleBase" id="RU361277"/>
    </source>
</evidence>
<protein>
    <submittedName>
        <fullName evidence="6">L-iditol 2-dehydrogenase</fullName>
    </submittedName>
</protein>
<comment type="cofactor">
    <cofactor evidence="4">
        <name>Zn(2+)</name>
        <dbReference type="ChEBI" id="CHEBI:29105"/>
    </cofactor>
</comment>
<dbReference type="Pfam" id="PF00107">
    <property type="entry name" value="ADH_zinc_N"/>
    <property type="match status" value="1"/>
</dbReference>
<dbReference type="InterPro" id="IPR002328">
    <property type="entry name" value="ADH_Zn_CS"/>
</dbReference>
<name>A0A2T4Z9B0_9BACL</name>
<dbReference type="SMART" id="SM00829">
    <property type="entry name" value="PKS_ER"/>
    <property type="match status" value="1"/>
</dbReference>
<dbReference type="InterPro" id="IPR050129">
    <property type="entry name" value="Zn_alcohol_dh"/>
</dbReference>
<dbReference type="Proteomes" id="UP000241639">
    <property type="component" value="Unassembled WGS sequence"/>
</dbReference>
<dbReference type="RefSeq" id="WP_107725263.1">
    <property type="nucleotide sequence ID" value="NZ_PZZP01000001.1"/>
</dbReference>
<dbReference type="PROSITE" id="PS00059">
    <property type="entry name" value="ADH_ZINC"/>
    <property type="match status" value="1"/>
</dbReference>
<evidence type="ECO:0000256" key="3">
    <source>
        <dbReference type="ARBA" id="ARBA00023002"/>
    </source>
</evidence>
<dbReference type="OrthoDB" id="9806940at2"/>
<evidence type="ECO:0000256" key="1">
    <source>
        <dbReference type="ARBA" id="ARBA00022723"/>
    </source>
</evidence>
<keyword evidence="3" id="KW-0560">Oxidoreductase</keyword>
<dbReference type="PANTHER" id="PTHR43401:SF2">
    <property type="entry name" value="L-THREONINE 3-DEHYDROGENASE"/>
    <property type="match status" value="1"/>
</dbReference>
<evidence type="ECO:0000256" key="2">
    <source>
        <dbReference type="ARBA" id="ARBA00022833"/>
    </source>
</evidence>
<dbReference type="PANTHER" id="PTHR43401">
    <property type="entry name" value="L-THREONINE 3-DEHYDROGENASE"/>
    <property type="match status" value="1"/>
</dbReference>
<organism evidence="6 7">
    <name type="scientific">Desmospora activa DSM 45169</name>
    <dbReference type="NCBI Taxonomy" id="1121389"/>
    <lineage>
        <taxon>Bacteria</taxon>
        <taxon>Bacillati</taxon>
        <taxon>Bacillota</taxon>
        <taxon>Bacilli</taxon>
        <taxon>Bacillales</taxon>
        <taxon>Thermoactinomycetaceae</taxon>
        <taxon>Desmospora</taxon>
    </lineage>
</organism>
<evidence type="ECO:0000259" key="5">
    <source>
        <dbReference type="SMART" id="SM00829"/>
    </source>
</evidence>
<dbReference type="InterPro" id="IPR020843">
    <property type="entry name" value="ER"/>
</dbReference>
<dbReference type="SUPFAM" id="SSF50129">
    <property type="entry name" value="GroES-like"/>
    <property type="match status" value="1"/>
</dbReference>
<keyword evidence="2 4" id="KW-0862">Zinc</keyword>
<feature type="domain" description="Enoyl reductase (ER)" evidence="5">
    <location>
        <begin position="8"/>
        <end position="345"/>
    </location>
</feature>
<dbReference type="AlphaFoldDB" id="A0A2T4Z9B0"/>
<sequence>MNALKLYGISDLRYEQAQPPVIEQADDVIIRVTVTGICGSDLSRYKKLGPYVEGMVWGHEFTGVVEAVGNAVTHVSPGDRVAACPTIACGTCNRCLSGVPSQCISLTVIGSKQPGCFAEFTKLPAANVLPLPEGIAEEAAALLEPAAVALHGFYLTNLQPGRSVAVLGCGNIGLLSIRWATLFGTKTVFAIDLDPQKLTLAEQMGANVTICPKQKTAYEQLMEYTDGEGVDLAVEAAGSPATSAQVLALPRKGGEVVYMGIPYGDVPIERFYFEKIVRNELTLYGSWNAVSAPFPGKEWTTALQMMSSGRLDVTSMITHRLPLSEGVQAFADILQQKEFFGKVLLYPK</sequence>
<dbReference type="InterPro" id="IPR036291">
    <property type="entry name" value="NAD(P)-bd_dom_sf"/>
</dbReference>
<dbReference type="Gene3D" id="3.90.180.10">
    <property type="entry name" value="Medium-chain alcohol dehydrogenases, catalytic domain"/>
    <property type="match status" value="1"/>
</dbReference>
<proteinExistence type="inferred from homology"/>
<dbReference type="Pfam" id="PF08240">
    <property type="entry name" value="ADH_N"/>
    <property type="match status" value="1"/>
</dbReference>
<evidence type="ECO:0000313" key="7">
    <source>
        <dbReference type="Proteomes" id="UP000241639"/>
    </source>
</evidence>
<accession>A0A2T4Z9B0</accession>
<dbReference type="CDD" id="cd08236">
    <property type="entry name" value="sugar_DH"/>
    <property type="match status" value="1"/>
</dbReference>
<reference evidence="6 7" key="1">
    <citation type="submission" date="2018-04" db="EMBL/GenBank/DDBJ databases">
        <title>Genomic Encyclopedia of Archaeal and Bacterial Type Strains, Phase II (KMG-II): from individual species to whole genera.</title>
        <authorList>
            <person name="Goeker M."/>
        </authorList>
    </citation>
    <scope>NUCLEOTIDE SEQUENCE [LARGE SCALE GENOMIC DNA]</scope>
    <source>
        <strain evidence="6 7">DSM 45169</strain>
    </source>
</reference>
<dbReference type="InterPro" id="IPR013149">
    <property type="entry name" value="ADH-like_C"/>
</dbReference>
<keyword evidence="1 4" id="KW-0479">Metal-binding</keyword>
<dbReference type="InterPro" id="IPR013154">
    <property type="entry name" value="ADH-like_N"/>
</dbReference>
<comment type="caution">
    <text evidence="6">The sequence shown here is derived from an EMBL/GenBank/DDBJ whole genome shotgun (WGS) entry which is preliminary data.</text>
</comment>
<dbReference type="SUPFAM" id="SSF51735">
    <property type="entry name" value="NAD(P)-binding Rossmann-fold domains"/>
    <property type="match status" value="1"/>
</dbReference>
<dbReference type="InterPro" id="IPR011032">
    <property type="entry name" value="GroES-like_sf"/>
</dbReference>
<dbReference type="Gene3D" id="3.40.50.720">
    <property type="entry name" value="NAD(P)-binding Rossmann-like Domain"/>
    <property type="match status" value="1"/>
</dbReference>
<dbReference type="GO" id="GO:0008270">
    <property type="term" value="F:zinc ion binding"/>
    <property type="evidence" value="ECO:0007669"/>
    <property type="project" value="InterPro"/>
</dbReference>
<dbReference type="GO" id="GO:0016491">
    <property type="term" value="F:oxidoreductase activity"/>
    <property type="evidence" value="ECO:0007669"/>
    <property type="project" value="UniProtKB-KW"/>
</dbReference>
<comment type="similarity">
    <text evidence="4">Belongs to the zinc-containing alcohol dehydrogenase family.</text>
</comment>
<dbReference type="EMBL" id="PZZP01000001">
    <property type="protein sequence ID" value="PTM58460.1"/>
    <property type="molecule type" value="Genomic_DNA"/>
</dbReference>